<reference evidence="2 3" key="1">
    <citation type="journal article" date="2007" name="Appl. Environ. Microbiol.">
        <title>Genome sequence of the cellulolytic gliding bacterium Cytophaga hutchinsonii.</title>
        <authorList>
            <person name="Xie G."/>
            <person name="Bruce D.C."/>
            <person name="Challacombe J.F."/>
            <person name="Chertkov O."/>
            <person name="Detter J.C."/>
            <person name="Gilna P."/>
            <person name="Han C.S."/>
            <person name="Lucas S."/>
            <person name="Misra M."/>
            <person name="Myers G.L."/>
            <person name="Richardson P."/>
            <person name="Tapia R."/>
            <person name="Thayer N."/>
            <person name="Thompson L.S."/>
            <person name="Brettin T.S."/>
            <person name="Henrissat B."/>
            <person name="Wilson D.B."/>
            <person name="McBride M.J."/>
        </authorList>
    </citation>
    <scope>NUCLEOTIDE SEQUENCE [LARGE SCALE GENOMIC DNA]</scope>
    <source>
        <strain evidence="3">ATCC 33406 / DSM 1761 / CIP 103989 / NBRC 15051 / NCIMB 9469 / D465</strain>
    </source>
</reference>
<keyword evidence="3" id="KW-1185">Reference proteome</keyword>
<dbReference type="RefSeq" id="WP_011584306.1">
    <property type="nucleotide sequence ID" value="NC_008255.1"/>
</dbReference>
<evidence type="ECO:0000256" key="1">
    <source>
        <dbReference type="SAM" id="SignalP"/>
    </source>
</evidence>
<dbReference type="Proteomes" id="UP000001822">
    <property type="component" value="Chromosome"/>
</dbReference>
<organism evidence="2 3">
    <name type="scientific">Cytophaga hutchinsonii (strain ATCC 33406 / DSM 1761 / CIP 103989 / NBRC 15051 / NCIMB 9469 / D465)</name>
    <dbReference type="NCBI Taxonomy" id="269798"/>
    <lineage>
        <taxon>Bacteria</taxon>
        <taxon>Pseudomonadati</taxon>
        <taxon>Bacteroidota</taxon>
        <taxon>Cytophagia</taxon>
        <taxon>Cytophagales</taxon>
        <taxon>Cytophagaceae</taxon>
        <taxon>Cytophaga</taxon>
    </lineage>
</organism>
<evidence type="ECO:0008006" key="4">
    <source>
        <dbReference type="Google" id="ProtNLM"/>
    </source>
</evidence>
<dbReference type="EMBL" id="CP000383">
    <property type="protein sequence ID" value="ABG58191.1"/>
    <property type="molecule type" value="Genomic_DNA"/>
</dbReference>
<name>A0A6N4SPE2_CYTH3</name>
<keyword evidence="1" id="KW-0732">Signal</keyword>
<evidence type="ECO:0000313" key="3">
    <source>
        <dbReference type="Proteomes" id="UP000001822"/>
    </source>
</evidence>
<feature type="signal peptide" evidence="1">
    <location>
        <begin position="1"/>
        <end position="18"/>
    </location>
</feature>
<gene>
    <name evidence="2" type="ordered locus">CHU_0910</name>
</gene>
<dbReference type="AlphaFoldDB" id="A0A6N4SPE2"/>
<protein>
    <recommendedName>
        <fullName evidence="4">Outer membrane protein beta-barrel domain-containing protein</fullName>
    </recommendedName>
</protein>
<accession>A0A6N4SPE2</accession>
<sequence length="505" mass="57834">MKSLLTIVFGLGFLAAFAQDDTLIIDYDFGNNTIGSNKSKKTYWVKEKYGIEFRIRNINLFNYNITINNSKEDYLNNTNTASPENQYNNLFTIESINTDFVTEVSQVNILQGRLDLIIEKFYLQDNIRTSFSKKIFQKQEPIYVEWLHQAVLYYKNLSVLLQTEEDMHALISKRDSITTVFYRNALENNNNAFRSVIAYNQVTSIRQRVIEAISNKISYTQQLINEINFVESSLLESTDKAKAKVFALNKNQFDLLKTIVIDLQNEYRKILQTLSSDKIDIFASNIQKAYMSFEKSNYEVHIKEYDLRNIDVVKLDVTIEPKNNALGYKSRKEKFSSIIRTYGGLRFDVSAGLMFNMNLNDRSYYYDSSGFASDTSIIVRAKNRNSYIPFVGTQLNVYANKPWRAPFSPGVCIGVSTDLKDLRYYLGGCMVIGNQDRIVFSGGLAGGQVNILSGNYDTNKAYLTSSLPDAPVTEEAFRLGYFFSITYNLTSNNTKAFGEQFSKTK</sequence>
<dbReference type="KEGG" id="chu:CHU_0910"/>
<evidence type="ECO:0000313" key="2">
    <source>
        <dbReference type="EMBL" id="ABG58191.1"/>
    </source>
</evidence>
<feature type="chain" id="PRO_5026768306" description="Outer membrane protein beta-barrel domain-containing protein" evidence="1">
    <location>
        <begin position="19"/>
        <end position="505"/>
    </location>
</feature>
<dbReference type="OrthoDB" id="1491176at2"/>
<proteinExistence type="predicted"/>